<feature type="domain" description="Peptidase S1" evidence="10">
    <location>
        <begin position="47"/>
        <end position="191"/>
    </location>
</feature>
<keyword evidence="7" id="KW-1199">Hemostasis impairing toxin</keyword>
<evidence type="ECO:0000256" key="7">
    <source>
        <dbReference type="ARBA" id="ARBA00023240"/>
    </source>
</evidence>
<evidence type="ECO:0000256" key="9">
    <source>
        <dbReference type="ARBA" id="ARBA00084094"/>
    </source>
</evidence>
<evidence type="ECO:0000313" key="12">
    <source>
        <dbReference type="Proteomes" id="UP000691718"/>
    </source>
</evidence>
<dbReference type="GO" id="GO:0005576">
    <property type="term" value="C:extracellular region"/>
    <property type="evidence" value="ECO:0007669"/>
    <property type="project" value="UniProtKB-SubCell"/>
</dbReference>
<dbReference type="SMART" id="SM00020">
    <property type="entry name" value="Tryp_SPc"/>
    <property type="match status" value="1"/>
</dbReference>
<name>A0A8S3YBZ8_PARAO</name>
<dbReference type="Proteomes" id="UP000691718">
    <property type="component" value="Unassembled WGS sequence"/>
</dbReference>
<evidence type="ECO:0000256" key="5">
    <source>
        <dbReference type="ARBA" id="ARBA00022825"/>
    </source>
</evidence>
<dbReference type="OrthoDB" id="5565075at2759"/>
<keyword evidence="5" id="KW-0720">Serine protease</keyword>
<dbReference type="PANTHER" id="PTHR24276:SF98">
    <property type="entry name" value="FI18310P1-RELATED"/>
    <property type="match status" value="1"/>
</dbReference>
<dbReference type="Pfam" id="PF00089">
    <property type="entry name" value="Trypsin"/>
    <property type="match status" value="1"/>
</dbReference>
<dbReference type="FunFam" id="2.40.10.10:FF:000068">
    <property type="entry name" value="transmembrane protease serine 2"/>
    <property type="match status" value="1"/>
</dbReference>
<proteinExistence type="predicted"/>
<evidence type="ECO:0000256" key="8">
    <source>
        <dbReference type="ARBA" id="ARBA00055534"/>
    </source>
</evidence>
<dbReference type="GO" id="GO:0004252">
    <property type="term" value="F:serine-type endopeptidase activity"/>
    <property type="evidence" value="ECO:0007669"/>
    <property type="project" value="InterPro"/>
</dbReference>
<dbReference type="PANTHER" id="PTHR24276">
    <property type="entry name" value="POLYSERASE-RELATED"/>
    <property type="match status" value="1"/>
</dbReference>
<comment type="function">
    <text evidence="8">Fibrinolytic activity; shows preferential cleavage of Arg-Gly bonds in all three fibrinogen chains. Contact with the caterpillars causes severe bleeding, due the anticoagulant effect of the protein.</text>
</comment>
<keyword evidence="3" id="KW-0645">Protease</keyword>
<sequence length="191" mass="21083">MNFTKYLTIFLFCTNIEVKCKSISGYHELVGIPRAISLRLSERTSRIVGGSQVAAISLLPYQAGIIATLTTRQTSICRGSLISNTRILTAAHCWWDGHIPAQKFTIVLGSTRIFSGGTRLETRDVVVHPSWNPRNILNDIAIVKIPRVVFNNNIQPISLPTRELNQNFAGLTATASGYGKTSDGWDCFFLA</sequence>
<evidence type="ECO:0000259" key="10">
    <source>
        <dbReference type="PROSITE" id="PS50240"/>
    </source>
</evidence>
<evidence type="ECO:0000256" key="6">
    <source>
        <dbReference type="ARBA" id="ARBA00023157"/>
    </source>
</evidence>
<dbReference type="AlphaFoldDB" id="A0A8S3YBZ8"/>
<gene>
    <name evidence="11" type="ORF">PAPOLLO_LOCUS27897</name>
</gene>
<comment type="caution">
    <text evidence="11">The sequence shown here is derived from an EMBL/GenBank/DDBJ whole genome shotgun (WGS) entry which is preliminary data.</text>
</comment>
<dbReference type="CDD" id="cd00190">
    <property type="entry name" value="Tryp_SPc"/>
    <property type="match status" value="1"/>
</dbReference>
<dbReference type="GO" id="GO:0006508">
    <property type="term" value="P:proteolysis"/>
    <property type="evidence" value="ECO:0007669"/>
    <property type="project" value="UniProtKB-KW"/>
</dbReference>
<comment type="subcellular location">
    <subcellularLocation>
        <location evidence="1">Secreted</location>
        <location evidence="1">Extracellular space</location>
    </subcellularLocation>
</comment>
<evidence type="ECO:0000256" key="2">
    <source>
        <dbReference type="ARBA" id="ARBA00022656"/>
    </source>
</evidence>
<dbReference type="EMBL" id="CAJQZP010001697">
    <property type="protein sequence ID" value="CAG5059152.1"/>
    <property type="molecule type" value="Genomic_DNA"/>
</dbReference>
<organism evidence="11 12">
    <name type="scientific">Parnassius apollo</name>
    <name type="common">Apollo butterfly</name>
    <name type="synonym">Papilio apollo</name>
    <dbReference type="NCBI Taxonomy" id="110799"/>
    <lineage>
        <taxon>Eukaryota</taxon>
        <taxon>Metazoa</taxon>
        <taxon>Ecdysozoa</taxon>
        <taxon>Arthropoda</taxon>
        <taxon>Hexapoda</taxon>
        <taxon>Insecta</taxon>
        <taxon>Pterygota</taxon>
        <taxon>Neoptera</taxon>
        <taxon>Endopterygota</taxon>
        <taxon>Lepidoptera</taxon>
        <taxon>Glossata</taxon>
        <taxon>Ditrysia</taxon>
        <taxon>Papilionoidea</taxon>
        <taxon>Papilionidae</taxon>
        <taxon>Parnassiinae</taxon>
        <taxon>Parnassini</taxon>
        <taxon>Parnassius</taxon>
        <taxon>Parnassius</taxon>
    </lineage>
</organism>
<dbReference type="PROSITE" id="PS50240">
    <property type="entry name" value="TRYPSIN_DOM"/>
    <property type="match status" value="1"/>
</dbReference>
<keyword evidence="9" id="KW-1205">Fibrinolytic toxin</keyword>
<evidence type="ECO:0000256" key="3">
    <source>
        <dbReference type="ARBA" id="ARBA00022670"/>
    </source>
</evidence>
<accession>A0A8S3YBZ8</accession>
<dbReference type="PROSITE" id="PS00134">
    <property type="entry name" value="TRYPSIN_HIS"/>
    <property type="match status" value="1"/>
</dbReference>
<keyword evidence="6" id="KW-1015">Disulfide bond</keyword>
<dbReference type="InterPro" id="IPR018114">
    <property type="entry name" value="TRYPSIN_HIS"/>
</dbReference>
<evidence type="ECO:0000313" key="11">
    <source>
        <dbReference type="EMBL" id="CAG5059152.1"/>
    </source>
</evidence>
<reference evidence="11" key="1">
    <citation type="submission" date="2021-04" db="EMBL/GenBank/DDBJ databases">
        <authorList>
            <person name="Tunstrom K."/>
        </authorList>
    </citation>
    <scope>NUCLEOTIDE SEQUENCE</scope>
</reference>
<keyword evidence="12" id="KW-1185">Reference proteome</keyword>
<evidence type="ECO:0000256" key="4">
    <source>
        <dbReference type="ARBA" id="ARBA00022801"/>
    </source>
</evidence>
<keyword evidence="4" id="KW-0378">Hydrolase</keyword>
<dbReference type="InterPro" id="IPR001254">
    <property type="entry name" value="Trypsin_dom"/>
</dbReference>
<dbReference type="GO" id="GO:0090729">
    <property type="term" value="F:toxin activity"/>
    <property type="evidence" value="ECO:0007669"/>
    <property type="project" value="UniProtKB-KW"/>
</dbReference>
<protein>
    <submittedName>
        <fullName evidence="11">(apollo) hypothetical protein</fullName>
    </submittedName>
</protein>
<evidence type="ECO:0000256" key="1">
    <source>
        <dbReference type="ARBA" id="ARBA00004239"/>
    </source>
</evidence>
<keyword evidence="2" id="KW-0800">Toxin</keyword>
<dbReference type="InterPro" id="IPR050430">
    <property type="entry name" value="Peptidase_S1"/>
</dbReference>